<dbReference type="FunFam" id="3.30.300.30:FF:000008">
    <property type="entry name" value="2,3-dihydroxybenzoate-AMP ligase"/>
    <property type="match status" value="1"/>
</dbReference>
<dbReference type="InterPro" id="IPR042099">
    <property type="entry name" value="ANL_N_sf"/>
</dbReference>
<feature type="domain" description="AMP-binding enzyme C-terminal" evidence="6">
    <location>
        <begin position="415"/>
        <end position="488"/>
    </location>
</feature>
<evidence type="ECO:0000256" key="3">
    <source>
        <dbReference type="ARBA" id="ARBA00022832"/>
    </source>
</evidence>
<evidence type="ECO:0000256" key="4">
    <source>
        <dbReference type="ARBA" id="ARBA00023098"/>
    </source>
</evidence>
<evidence type="ECO:0000256" key="1">
    <source>
        <dbReference type="ARBA" id="ARBA00006432"/>
    </source>
</evidence>
<keyword evidence="8" id="KW-1185">Reference proteome</keyword>
<dbReference type="GO" id="GO:0016874">
    <property type="term" value="F:ligase activity"/>
    <property type="evidence" value="ECO:0007669"/>
    <property type="project" value="UniProtKB-KW"/>
</dbReference>
<dbReference type="Proteomes" id="UP000440096">
    <property type="component" value="Unassembled WGS sequence"/>
</dbReference>
<feature type="domain" description="AMP-dependent synthetase/ligase" evidence="5">
    <location>
        <begin position="12"/>
        <end position="366"/>
    </location>
</feature>
<reference evidence="7 8" key="1">
    <citation type="submission" date="2019-11" db="EMBL/GenBank/DDBJ databases">
        <title>Draft genome of Amycolatopsis RM579.</title>
        <authorList>
            <person name="Duangmal K."/>
            <person name="Mingma R."/>
        </authorList>
    </citation>
    <scope>NUCLEOTIDE SEQUENCE [LARGE SCALE GENOMIC DNA]</scope>
    <source>
        <strain evidence="7 8">RM579</strain>
    </source>
</reference>
<dbReference type="Pfam" id="PF00501">
    <property type="entry name" value="AMP-binding"/>
    <property type="match status" value="1"/>
</dbReference>
<comment type="similarity">
    <text evidence="1">Belongs to the ATP-dependent AMP-binding enzyme family.</text>
</comment>
<dbReference type="Pfam" id="PF13193">
    <property type="entry name" value="AMP-binding_C"/>
    <property type="match status" value="1"/>
</dbReference>
<dbReference type="Gene3D" id="3.30.300.30">
    <property type="match status" value="1"/>
</dbReference>
<protein>
    <submittedName>
        <fullName evidence="7">AMP-binding protein</fullName>
    </submittedName>
</protein>
<dbReference type="OrthoDB" id="9803968at2"/>
<dbReference type="InterPro" id="IPR000873">
    <property type="entry name" value="AMP-dep_synth/lig_dom"/>
</dbReference>
<keyword evidence="4" id="KW-0443">Lipid metabolism</keyword>
<dbReference type="InterPro" id="IPR045851">
    <property type="entry name" value="AMP-bd_C_sf"/>
</dbReference>
<evidence type="ECO:0000313" key="7">
    <source>
        <dbReference type="EMBL" id="MTD57326.1"/>
    </source>
</evidence>
<accession>A0A6N7Z8X6</accession>
<evidence type="ECO:0000259" key="5">
    <source>
        <dbReference type="Pfam" id="PF00501"/>
    </source>
</evidence>
<dbReference type="RefSeq" id="WP_154759463.1">
    <property type="nucleotide sequence ID" value="NZ_WMBA01000046.1"/>
</dbReference>
<dbReference type="Gene3D" id="3.40.50.12780">
    <property type="entry name" value="N-terminal domain of ligase-like"/>
    <property type="match status" value="1"/>
</dbReference>
<gene>
    <name evidence="7" type="ORF">GKO32_25620</name>
</gene>
<dbReference type="InterPro" id="IPR020845">
    <property type="entry name" value="AMP-binding_CS"/>
</dbReference>
<sequence length="507" mass="56012">MEFPLTVKDFLDRAVTVYPERVAVVDEPDQPAPSLGTLTYRDVDRLARSQAIALDDMGIPVGARVAVLSQNSARLLISFFGVSCWGRVLVPVNFRLARPEVDYILEQSGAELVFVDPELAHLVSSEMSERTVVFGENDDDIWNRTGEPNPWAADESAAATVNYTSGTTSKPKGVVLTHRNLWLNATTFGWHVGVNDDDVYLHTLPMFHANGWGMPYATSAMGVKQVVLRKVDGAEILRRIDTHRVTLLCAAPTVLSAVLDAAQDWEGVVPGRDRVRAVVAGAPPPTRLIERIRDELGWEFIQIYGLTETSPLLTVNRMRAEWCDKPRDEQARLLGRQGAPALGVRLRTDASGEVLAQANQCMAGYWEMEEETAAAQEGGWFHSGDGGLIEDGYLTIIDRKKDVIVSGGENVSSIEVEDVLLSHPSVREAAVIGIPDQTWGELVMALVVADNAAGEGELMRHCRERLAGYKCPKRIEFRENLERTATGKLQKFLLREPFWAGRTKQVN</sequence>
<evidence type="ECO:0000313" key="8">
    <source>
        <dbReference type="Proteomes" id="UP000440096"/>
    </source>
</evidence>
<name>A0A6N7Z8X6_9PSEU</name>
<comment type="caution">
    <text evidence="7">The sequence shown here is derived from an EMBL/GenBank/DDBJ whole genome shotgun (WGS) entry which is preliminary data.</text>
</comment>
<dbReference type="PROSITE" id="PS00455">
    <property type="entry name" value="AMP_BINDING"/>
    <property type="match status" value="1"/>
</dbReference>
<evidence type="ECO:0000256" key="2">
    <source>
        <dbReference type="ARBA" id="ARBA00022598"/>
    </source>
</evidence>
<evidence type="ECO:0000259" key="6">
    <source>
        <dbReference type="Pfam" id="PF13193"/>
    </source>
</evidence>
<keyword evidence="2" id="KW-0436">Ligase</keyword>
<dbReference type="SUPFAM" id="SSF56801">
    <property type="entry name" value="Acetyl-CoA synthetase-like"/>
    <property type="match status" value="1"/>
</dbReference>
<keyword evidence="3" id="KW-0276">Fatty acid metabolism</keyword>
<dbReference type="AlphaFoldDB" id="A0A6N7Z8X6"/>
<dbReference type="EMBL" id="WMBA01000046">
    <property type="protein sequence ID" value="MTD57326.1"/>
    <property type="molecule type" value="Genomic_DNA"/>
</dbReference>
<organism evidence="7 8">
    <name type="scientific">Amycolatopsis pithecellobii</name>
    <dbReference type="NCBI Taxonomy" id="664692"/>
    <lineage>
        <taxon>Bacteria</taxon>
        <taxon>Bacillati</taxon>
        <taxon>Actinomycetota</taxon>
        <taxon>Actinomycetes</taxon>
        <taxon>Pseudonocardiales</taxon>
        <taxon>Pseudonocardiaceae</taxon>
        <taxon>Amycolatopsis</taxon>
    </lineage>
</organism>
<dbReference type="PANTHER" id="PTHR43859:SF4">
    <property type="entry name" value="BUTANOATE--COA LIGASE AAE1-RELATED"/>
    <property type="match status" value="1"/>
</dbReference>
<dbReference type="PANTHER" id="PTHR43859">
    <property type="entry name" value="ACYL-ACTIVATING ENZYME"/>
    <property type="match status" value="1"/>
</dbReference>
<proteinExistence type="inferred from homology"/>
<dbReference type="InterPro" id="IPR025110">
    <property type="entry name" value="AMP-bd_C"/>
</dbReference>
<dbReference type="GO" id="GO:0006631">
    <property type="term" value="P:fatty acid metabolic process"/>
    <property type="evidence" value="ECO:0007669"/>
    <property type="project" value="UniProtKB-KW"/>
</dbReference>